<comment type="caution">
    <text evidence="1">The sequence shown here is derived from an EMBL/GenBank/DDBJ whole genome shotgun (WGS) entry which is preliminary data.</text>
</comment>
<organism evidence="1 2">
    <name type="scientific">Streptomyces chitinivorans</name>
    <dbReference type="NCBI Taxonomy" id="1257027"/>
    <lineage>
        <taxon>Bacteria</taxon>
        <taxon>Bacillati</taxon>
        <taxon>Actinomycetota</taxon>
        <taxon>Actinomycetes</taxon>
        <taxon>Kitasatosporales</taxon>
        <taxon>Streptomycetaceae</taxon>
        <taxon>Streptomyces</taxon>
    </lineage>
</organism>
<gene>
    <name evidence="1" type="ORF">ACG5V6_15095</name>
</gene>
<evidence type="ECO:0000313" key="2">
    <source>
        <dbReference type="Proteomes" id="UP001607069"/>
    </source>
</evidence>
<keyword evidence="2" id="KW-1185">Reference proteome</keyword>
<evidence type="ECO:0000313" key="1">
    <source>
        <dbReference type="EMBL" id="MFH0249538.1"/>
    </source>
</evidence>
<accession>A0ABW7HUF7</accession>
<sequence>MQTMNTFNNVLNEGMHDVVAHGTPDGFISLDGELTNGGQLVEAIRSNPNYVEGQVCRLIVCHSGASGVAQQVADELGVPVLAPTDRVGTNRDLGQGQVPQIDRGGVWKLIRPRGRG</sequence>
<dbReference type="RefSeq" id="WP_279948362.1">
    <property type="nucleotide sequence ID" value="NZ_BAABEN010000003.1"/>
</dbReference>
<dbReference type="EMBL" id="JBIHMK010000052">
    <property type="protein sequence ID" value="MFH0249538.1"/>
    <property type="molecule type" value="Genomic_DNA"/>
</dbReference>
<name>A0ABW7HUF7_9ACTN</name>
<reference evidence="1 2" key="1">
    <citation type="submission" date="2024-10" db="EMBL/GenBank/DDBJ databases">
        <authorList>
            <person name="Cho J.-C."/>
        </authorList>
    </citation>
    <scope>NUCLEOTIDE SEQUENCE [LARGE SCALE GENOMIC DNA]</scope>
    <source>
        <strain evidence="1 2">KCTC29696</strain>
    </source>
</reference>
<dbReference type="Proteomes" id="UP001607069">
    <property type="component" value="Unassembled WGS sequence"/>
</dbReference>
<proteinExistence type="predicted"/>
<protein>
    <submittedName>
        <fullName evidence="1">Uncharacterized protein</fullName>
    </submittedName>
</protein>